<dbReference type="Proteomes" id="UP001218218">
    <property type="component" value="Unassembled WGS sequence"/>
</dbReference>
<gene>
    <name evidence="2" type="ORF">DFH08DRAFT_1089236</name>
</gene>
<feature type="region of interest" description="Disordered" evidence="1">
    <location>
        <begin position="174"/>
        <end position="193"/>
    </location>
</feature>
<dbReference type="AlphaFoldDB" id="A0AAD6Z1Y2"/>
<keyword evidence="3" id="KW-1185">Reference proteome</keyword>
<evidence type="ECO:0000256" key="1">
    <source>
        <dbReference type="SAM" id="MobiDB-lite"/>
    </source>
</evidence>
<reference evidence="2" key="1">
    <citation type="submission" date="2023-03" db="EMBL/GenBank/DDBJ databases">
        <title>Massive genome expansion in bonnet fungi (Mycena s.s.) driven by repeated elements and novel gene families across ecological guilds.</title>
        <authorList>
            <consortium name="Lawrence Berkeley National Laboratory"/>
            <person name="Harder C.B."/>
            <person name="Miyauchi S."/>
            <person name="Viragh M."/>
            <person name="Kuo A."/>
            <person name="Thoen E."/>
            <person name="Andreopoulos B."/>
            <person name="Lu D."/>
            <person name="Skrede I."/>
            <person name="Drula E."/>
            <person name="Henrissat B."/>
            <person name="Morin E."/>
            <person name="Kohler A."/>
            <person name="Barry K."/>
            <person name="LaButti K."/>
            <person name="Morin E."/>
            <person name="Salamov A."/>
            <person name="Lipzen A."/>
            <person name="Mereny Z."/>
            <person name="Hegedus B."/>
            <person name="Baldrian P."/>
            <person name="Stursova M."/>
            <person name="Weitz H."/>
            <person name="Taylor A."/>
            <person name="Grigoriev I.V."/>
            <person name="Nagy L.G."/>
            <person name="Martin F."/>
            <person name="Kauserud H."/>
        </authorList>
    </citation>
    <scope>NUCLEOTIDE SEQUENCE</scope>
    <source>
        <strain evidence="2">CBHHK002</strain>
    </source>
</reference>
<evidence type="ECO:0000313" key="2">
    <source>
        <dbReference type="EMBL" id="KAJ7304535.1"/>
    </source>
</evidence>
<evidence type="ECO:0000313" key="3">
    <source>
        <dbReference type="Proteomes" id="UP001218218"/>
    </source>
</evidence>
<name>A0AAD6Z1Y2_9AGAR</name>
<comment type="caution">
    <text evidence="2">The sequence shown here is derived from an EMBL/GenBank/DDBJ whole genome shotgun (WGS) entry which is preliminary data.</text>
</comment>
<dbReference type="EMBL" id="JARIHO010000101">
    <property type="protein sequence ID" value="KAJ7304535.1"/>
    <property type="molecule type" value="Genomic_DNA"/>
</dbReference>
<organism evidence="2 3">
    <name type="scientific">Mycena albidolilacea</name>
    <dbReference type="NCBI Taxonomy" id="1033008"/>
    <lineage>
        <taxon>Eukaryota</taxon>
        <taxon>Fungi</taxon>
        <taxon>Dikarya</taxon>
        <taxon>Basidiomycota</taxon>
        <taxon>Agaricomycotina</taxon>
        <taxon>Agaricomycetes</taxon>
        <taxon>Agaricomycetidae</taxon>
        <taxon>Agaricales</taxon>
        <taxon>Marasmiineae</taxon>
        <taxon>Mycenaceae</taxon>
        <taxon>Mycena</taxon>
    </lineage>
</organism>
<protein>
    <submittedName>
        <fullName evidence="2">Uncharacterized protein</fullName>
    </submittedName>
</protein>
<proteinExistence type="predicted"/>
<accession>A0AAD6Z1Y2</accession>
<sequence length="599" mass="64318">MTRAQTLRLGKVPLCLAILFAVFRFHLPTLRVASAVILIGTSHLPLPSNAPRPRPYRPTLERKHPKLAVSPLYFISQSDAGAPHQSMHSLAGHFAAQAAFARPCSSSGRCMLSTETHSGDLRRAGCVLARAHPLDILPPLMATLADLRPTTLACARIRHRRARNSDILRDHLGAEDGEQEDGDGMVGKGCQPQRHSSGTIRGLHWAATGSIHPALSPRLSALLAEPLLLYSPTPFYHPLHIDPTWTPPFRSLPRARHEIVADACAYLSGMARIDGVSSSSCTPSAHLLPSLPAWDASLAFRHAPSAVCPPATLLMSTSDGPCSIDTPSLFMGSILPRHKLSCHLVLFHEGGDGGSAVAAADMRLPRMLLSSDCPVISATPPASSSLGAVLDFSIYCPSVPGVAPSRVLFLLARTPSHVWTKGATAGVRASGREQAPPGAVLLALLYTPTCHEWTHCLAYPAGSSLFGRSSARHPRLGFEARRPGYAVAAWTGRTADTPEMARNKRRAAAPRPPSIQILRNEIHLSFLLFAHHAPVSPRGALYSFAAAAAVHTYFALCPPVTSTRHDHCSIEVLHYLHRPTITTDARAHAWTEGTVAFVS</sequence>